<dbReference type="EC" id="5.1.99.6" evidence="19"/>
<evidence type="ECO:0000256" key="10">
    <source>
        <dbReference type="ARBA" id="ARBA00023027"/>
    </source>
</evidence>
<dbReference type="InterPro" id="IPR036652">
    <property type="entry name" value="YjeF_N_dom_sf"/>
</dbReference>
<keyword evidence="6 17" id="KW-0547">Nucleotide-binding</keyword>
<dbReference type="EMBL" id="CP032489">
    <property type="protein sequence ID" value="AYD48363.1"/>
    <property type="molecule type" value="Genomic_DNA"/>
</dbReference>
<dbReference type="Proteomes" id="UP000266118">
    <property type="component" value="Chromosome"/>
</dbReference>
<dbReference type="InterPro" id="IPR029056">
    <property type="entry name" value="Ribokinase-like"/>
</dbReference>
<dbReference type="GO" id="GO:0052856">
    <property type="term" value="F:NAD(P)HX epimerase activity"/>
    <property type="evidence" value="ECO:0007669"/>
    <property type="project" value="UniProtKB-UniRule"/>
</dbReference>
<feature type="binding site" evidence="17">
    <location>
        <position position="322"/>
    </location>
    <ligand>
        <name>(6S)-NADPHX</name>
        <dbReference type="ChEBI" id="CHEBI:64076"/>
    </ligand>
</feature>
<evidence type="ECO:0000256" key="5">
    <source>
        <dbReference type="ARBA" id="ARBA00022723"/>
    </source>
</evidence>
<evidence type="ECO:0000256" key="17">
    <source>
        <dbReference type="HAMAP-Rule" id="MF_01965"/>
    </source>
</evidence>
<keyword evidence="23" id="KW-1185">Reference proteome</keyword>
<evidence type="ECO:0000256" key="4">
    <source>
        <dbReference type="ARBA" id="ARBA00009524"/>
    </source>
</evidence>
<keyword evidence="12 17" id="KW-0456">Lyase</keyword>
<dbReference type="InterPro" id="IPR030677">
    <property type="entry name" value="Nnr"/>
</dbReference>
<evidence type="ECO:0000256" key="18">
    <source>
        <dbReference type="HAMAP-Rule" id="MF_01966"/>
    </source>
</evidence>
<feature type="binding site" evidence="18">
    <location>
        <begin position="129"/>
        <end position="135"/>
    </location>
    <ligand>
        <name>(6S)-NADPHX</name>
        <dbReference type="ChEBI" id="CHEBI:64076"/>
    </ligand>
</feature>
<evidence type="ECO:0000256" key="7">
    <source>
        <dbReference type="ARBA" id="ARBA00022840"/>
    </source>
</evidence>
<dbReference type="CDD" id="cd01171">
    <property type="entry name" value="YXKO-related"/>
    <property type="match status" value="1"/>
</dbReference>
<dbReference type="PANTHER" id="PTHR12592">
    <property type="entry name" value="ATP-DEPENDENT (S)-NAD(P)H-HYDRATE DEHYDRATASE FAMILY MEMBER"/>
    <property type="match status" value="1"/>
</dbReference>
<dbReference type="InterPro" id="IPR004443">
    <property type="entry name" value="YjeF_N_dom"/>
</dbReference>
<evidence type="ECO:0000256" key="2">
    <source>
        <dbReference type="ARBA" id="ARBA00000909"/>
    </source>
</evidence>
<keyword evidence="11 18" id="KW-0413">Isomerase</keyword>
<evidence type="ECO:0000256" key="1">
    <source>
        <dbReference type="ARBA" id="ARBA00000013"/>
    </source>
</evidence>
<evidence type="ECO:0000256" key="16">
    <source>
        <dbReference type="ARBA" id="ARBA00049209"/>
    </source>
</evidence>
<dbReference type="NCBIfam" id="TIGR00197">
    <property type="entry name" value="yjeF_nterm"/>
    <property type="match status" value="1"/>
</dbReference>
<feature type="binding site" evidence="18">
    <location>
        <position position="161"/>
    </location>
    <ligand>
        <name>K(+)</name>
        <dbReference type="ChEBI" id="CHEBI:29103"/>
    </ligand>
</feature>
<feature type="binding site" evidence="17">
    <location>
        <position position="374"/>
    </location>
    <ligand>
        <name>(6S)-NADPHX</name>
        <dbReference type="ChEBI" id="CHEBI:64076"/>
    </ligand>
</feature>
<evidence type="ECO:0000259" key="20">
    <source>
        <dbReference type="PROSITE" id="PS51383"/>
    </source>
</evidence>
<dbReference type="AlphaFoldDB" id="A0A386HRF4"/>
<feature type="binding site" evidence="17">
    <location>
        <begin position="409"/>
        <end position="413"/>
    </location>
    <ligand>
        <name>AMP</name>
        <dbReference type="ChEBI" id="CHEBI:456215"/>
    </ligand>
</feature>
<dbReference type="Pfam" id="PF03853">
    <property type="entry name" value="YjeF_N"/>
    <property type="match status" value="1"/>
</dbReference>
<comment type="function">
    <text evidence="17">Catalyzes the dehydration of the S-form of NAD(P)HX at the expense of ADP, which is converted to AMP. Together with NAD(P)HX epimerase, which catalyzes the epimerization of the S- and R-forms, the enzyme allows the repair of both epimers of NAD(P)HX, a damaged form of NAD(P)H that is a result of enzymatic or heat-dependent hydration.</text>
</comment>
<sequence>MKIFSSTQIREWDVFTIQEQGLSSHELMERAARTCFEWMKKRFLREDYFYIFCGTGNNGGDGLALTRLLLAEGFCAKAFLLQEKELTIDTQKNVVLLRKVSSESLFIIEKEISIIDIPKNAIVIDALFGTGLNRALNGLAKEIIEKINLLPNKKIAIDIPSGLFPDKLPNADDACFSSDWTLSFQTYKRSFFYPEAAKYTGVINVLDIGLSKDFSESNETTFFTLDEVTARSLYKPRNPFGHKGTYGTAVLVGGSYGKIGAIILSAKAALRAGAGKVFIQAPHCGYTIAQTSIPEAMFIAAGENFIDSIDIMEDVVRGIGPGLGTEPASRIALESFLRNNHEPFVIDADGLNIIAKNKEKLLPLIPEGSIITPHPKEFERLFGRTNNSLERNELAIAKSKEHKIYIILKGHRTQICTPEGACYFNLSGNAGMATAGSGDVLTGIITGLLAQGYSAKEATLLGVYLHGLSGDIAAKKNAQEALIASDIIDLLGQAFLRISPE</sequence>
<comment type="similarity">
    <text evidence="17">Belongs to the NnrD/CARKD family.</text>
</comment>
<evidence type="ECO:0000256" key="3">
    <source>
        <dbReference type="ARBA" id="ARBA00006001"/>
    </source>
</evidence>
<dbReference type="OrthoDB" id="9806925at2"/>
<dbReference type="SUPFAM" id="SSF53613">
    <property type="entry name" value="Ribokinase-like"/>
    <property type="match status" value="1"/>
</dbReference>
<protein>
    <recommendedName>
        <fullName evidence="19">Bifunctional NAD(P)H-hydrate repair enzyme</fullName>
    </recommendedName>
    <alternativeName>
        <fullName evidence="19">Nicotinamide nucleotide repair protein</fullName>
    </alternativeName>
    <domain>
        <recommendedName>
            <fullName evidence="19">ADP-dependent (S)-NAD(P)H-hydrate dehydratase</fullName>
            <ecNumber evidence="19">4.2.1.136</ecNumber>
        </recommendedName>
        <alternativeName>
            <fullName evidence="19">ADP-dependent NAD(P)HX dehydratase</fullName>
        </alternativeName>
    </domain>
    <domain>
        <recommendedName>
            <fullName evidence="19">NAD(P)H-hydrate epimerase</fullName>
            <ecNumber evidence="19">5.1.99.6</ecNumber>
        </recommendedName>
    </domain>
</protein>
<dbReference type="GO" id="GO:0046872">
    <property type="term" value="F:metal ion binding"/>
    <property type="evidence" value="ECO:0007669"/>
    <property type="project" value="UniProtKB-UniRule"/>
</dbReference>
<dbReference type="SUPFAM" id="SSF64153">
    <property type="entry name" value="YjeF N-terminal domain-like"/>
    <property type="match status" value="1"/>
</dbReference>
<feature type="binding site" evidence="17">
    <location>
        <position position="438"/>
    </location>
    <ligand>
        <name>AMP</name>
        <dbReference type="ChEBI" id="CHEBI:456215"/>
    </ligand>
</feature>
<dbReference type="PROSITE" id="PS01050">
    <property type="entry name" value="YJEF_C_2"/>
    <property type="match status" value="1"/>
</dbReference>
<reference evidence="22 23" key="1">
    <citation type="submission" date="2018-09" db="EMBL/GenBank/DDBJ databases">
        <title>Arachidicoccus sp. nov., a bacterium isolated from soil.</title>
        <authorList>
            <person name="Weon H.-Y."/>
            <person name="Kwon S.-W."/>
            <person name="Lee S.A."/>
        </authorList>
    </citation>
    <scope>NUCLEOTIDE SEQUENCE [LARGE SCALE GENOMIC DNA]</scope>
    <source>
        <strain evidence="22 23">KIS59-12</strain>
    </source>
</reference>
<dbReference type="Gene3D" id="3.40.50.10260">
    <property type="entry name" value="YjeF N-terminal domain"/>
    <property type="match status" value="1"/>
</dbReference>
<keyword evidence="7 17" id="KW-0067">ATP-binding</keyword>
<keyword evidence="8 17" id="KW-0521">NADP</keyword>
<evidence type="ECO:0000313" key="22">
    <source>
        <dbReference type="EMBL" id="AYD48363.1"/>
    </source>
</evidence>
<dbReference type="NCBIfam" id="TIGR00196">
    <property type="entry name" value="yjeF_cterm"/>
    <property type="match status" value="1"/>
</dbReference>
<feature type="binding site" evidence="18">
    <location>
        <begin position="57"/>
        <end position="61"/>
    </location>
    <ligand>
        <name>(6S)-NADPHX</name>
        <dbReference type="ChEBI" id="CHEBI:64076"/>
    </ligand>
</feature>
<evidence type="ECO:0000256" key="13">
    <source>
        <dbReference type="ARBA" id="ARBA00023268"/>
    </source>
</evidence>
<comment type="catalytic activity">
    <reaction evidence="16 17 19">
        <text>(6S)-NADPHX + ADP = AMP + phosphate + NADPH + H(+)</text>
        <dbReference type="Rhea" id="RHEA:32235"/>
        <dbReference type="ChEBI" id="CHEBI:15378"/>
        <dbReference type="ChEBI" id="CHEBI:43474"/>
        <dbReference type="ChEBI" id="CHEBI:57783"/>
        <dbReference type="ChEBI" id="CHEBI:64076"/>
        <dbReference type="ChEBI" id="CHEBI:456215"/>
        <dbReference type="ChEBI" id="CHEBI:456216"/>
        <dbReference type="EC" id="4.2.1.136"/>
    </reaction>
</comment>
<comment type="similarity">
    <text evidence="3 19">In the N-terminal section; belongs to the NnrE/AIBP family.</text>
</comment>
<evidence type="ECO:0000259" key="21">
    <source>
        <dbReference type="PROSITE" id="PS51385"/>
    </source>
</evidence>
<feature type="binding site" evidence="18">
    <location>
        <position position="58"/>
    </location>
    <ligand>
        <name>K(+)</name>
        <dbReference type="ChEBI" id="CHEBI:29103"/>
    </ligand>
</feature>
<comment type="similarity">
    <text evidence="4 19">In the C-terminal section; belongs to the NnrD/CARKD family.</text>
</comment>
<evidence type="ECO:0000256" key="14">
    <source>
        <dbReference type="ARBA" id="ARBA00025153"/>
    </source>
</evidence>
<evidence type="ECO:0000256" key="6">
    <source>
        <dbReference type="ARBA" id="ARBA00022741"/>
    </source>
</evidence>
<dbReference type="InterPro" id="IPR017953">
    <property type="entry name" value="Carbohydrate_kinase_pred_CS"/>
</dbReference>
<dbReference type="GO" id="GO:0046496">
    <property type="term" value="P:nicotinamide nucleotide metabolic process"/>
    <property type="evidence" value="ECO:0007669"/>
    <property type="project" value="UniProtKB-UniRule"/>
</dbReference>
<keyword evidence="5 18" id="KW-0479">Metal-binding</keyword>
<comment type="similarity">
    <text evidence="18">Belongs to the NnrE/AIBP family.</text>
</comment>
<evidence type="ECO:0000256" key="9">
    <source>
        <dbReference type="ARBA" id="ARBA00022958"/>
    </source>
</evidence>
<evidence type="ECO:0000256" key="15">
    <source>
        <dbReference type="ARBA" id="ARBA00048238"/>
    </source>
</evidence>
<name>A0A386HRF4_9BACT</name>
<evidence type="ECO:0000256" key="12">
    <source>
        <dbReference type="ARBA" id="ARBA00023239"/>
    </source>
</evidence>
<feature type="binding site" evidence="17">
    <location>
        <position position="261"/>
    </location>
    <ligand>
        <name>(6S)-NADPHX</name>
        <dbReference type="ChEBI" id="CHEBI:64076"/>
    </ligand>
</feature>
<comment type="subunit">
    <text evidence="17">Homotetramer.</text>
</comment>
<evidence type="ECO:0000256" key="11">
    <source>
        <dbReference type="ARBA" id="ARBA00023235"/>
    </source>
</evidence>
<gene>
    <name evidence="17" type="primary">nnrD</name>
    <name evidence="18" type="synonym">nnrE</name>
    <name evidence="22" type="ORF">D6B99_12585</name>
</gene>
<evidence type="ECO:0000313" key="23">
    <source>
        <dbReference type="Proteomes" id="UP000266118"/>
    </source>
</evidence>
<dbReference type="GO" id="GO:0005524">
    <property type="term" value="F:ATP binding"/>
    <property type="evidence" value="ECO:0007669"/>
    <property type="project" value="UniProtKB-UniRule"/>
</dbReference>
<feature type="binding site" evidence="17">
    <location>
        <position position="439"/>
    </location>
    <ligand>
        <name>(6S)-NADPHX</name>
        <dbReference type="ChEBI" id="CHEBI:64076"/>
    </ligand>
</feature>
<comment type="catalytic activity">
    <reaction evidence="2 18 19">
        <text>(6R)-NADPHX = (6S)-NADPHX</text>
        <dbReference type="Rhea" id="RHEA:32227"/>
        <dbReference type="ChEBI" id="CHEBI:64076"/>
        <dbReference type="ChEBI" id="CHEBI:64077"/>
        <dbReference type="EC" id="5.1.99.6"/>
    </reaction>
</comment>
<dbReference type="GO" id="GO:0110051">
    <property type="term" value="P:metabolite repair"/>
    <property type="evidence" value="ECO:0007669"/>
    <property type="project" value="TreeGrafter"/>
</dbReference>
<comment type="catalytic activity">
    <reaction evidence="15 17 19">
        <text>(6S)-NADHX + ADP = AMP + phosphate + NADH + H(+)</text>
        <dbReference type="Rhea" id="RHEA:32223"/>
        <dbReference type="ChEBI" id="CHEBI:15378"/>
        <dbReference type="ChEBI" id="CHEBI:43474"/>
        <dbReference type="ChEBI" id="CHEBI:57945"/>
        <dbReference type="ChEBI" id="CHEBI:64074"/>
        <dbReference type="ChEBI" id="CHEBI:456215"/>
        <dbReference type="ChEBI" id="CHEBI:456216"/>
        <dbReference type="EC" id="4.2.1.136"/>
    </reaction>
</comment>
<accession>A0A386HRF4</accession>
<comment type="function">
    <text evidence="18">Catalyzes the epimerization of the S- and R-forms of NAD(P)HX, a damaged form of NAD(P)H that is a result of enzymatic or heat-dependent hydration. This is a prerequisite for the S-specific NAD(P)H-hydrate dehydratase to allow the repair of both epimers of NAD(P)HX.</text>
</comment>
<feature type="domain" description="YjeF N-terminal" evidence="21">
    <location>
        <begin position="9"/>
        <end position="216"/>
    </location>
</feature>
<proteinExistence type="inferred from homology"/>
<feature type="binding site" evidence="18">
    <location>
        <position position="125"/>
    </location>
    <ligand>
        <name>K(+)</name>
        <dbReference type="ChEBI" id="CHEBI:29103"/>
    </ligand>
</feature>
<keyword evidence="9 18" id="KW-0630">Potassium</keyword>
<dbReference type="GO" id="GO:0052855">
    <property type="term" value="F:ADP-dependent NAD(P)H-hydrate dehydratase activity"/>
    <property type="evidence" value="ECO:0007669"/>
    <property type="project" value="UniProtKB-UniRule"/>
</dbReference>
<comment type="function">
    <text evidence="14 19">Bifunctional enzyme that catalyzes the epimerization of the S- and R-forms of NAD(P)HX and the dehydration of the S-form of NAD(P)HX at the expense of ADP, which is converted to AMP. This allows the repair of both epimers of NAD(P)HX, a damaged form of NAD(P)H that is a result of enzymatic or heat-dependent hydration.</text>
</comment>
<evidence type="ECO:0000256" key="19">
    <source>
        <dbReference type="PIRNR" id="PIRNR017184"/>
    </source>
</evidence>
<keyword evidence="13" id="KW-0511">Multifunctional enzyme</keyword>
<dbReference type="RefSeq" id="WP_119989021.1">
    <property type="nucleotide sequence ID" value="NZ_CP032489.1"/>
</dbReference>
<dbReference type="HAMAP" id="MF_01965">
    <property type="entry name" value="NADHX_dehydratase"/>
    <property type="match status" value="1"/>
</dbReference>
<comment type="cofactor">
    <cofactor evidence="18 19">
        <name>K(+)</name>
        <dbReference type="ChEBI" id="CHEBI:29103"/>
    </cofactor>
    <text evidence="18 19">Binds 1 potassium ion per subunit.</text>
</comment>
<feature type="binding site" evidence="18">
    <location>
        <position position="158"/>
    </location>
    <ligand>
        <name>(6S)-NADPHX</name>
        <dbReference type="ChEBI" id="CHEBI:64076"/>
    </ligand>
</feature>
<feature type="domain" description="YjeF C-terminal" evidence="20">
    <location>
        <begin position="226"/>
        <end position="498"/>
    </location>
</feature>
<dbReference type="Gene3D" id="3.40.1190.20">
    <property type="match status" value="1"/>
</dbReference>
<dbReference type="PANTHER" id="PTHR12592:SF0">
    <property type="entry name" value="ATP-DEPENDENT (S)-NAD(P)H-HYDRATE DEHYDRATASE"/>
    <property type="match status" value="1"/>
</dbReference>
<evidence type="ECO:0000256" key="8">
    <source>
        <dbReference type="ARBA" id="ARBA00022857"/>
    </source>
</evidence>
<dbReference type="EC" id="4.2.1.136" evidence="19"/>
<dbReference type="PROSITE" id="PS51383">
    <property type="entry name" value="YJEF_C_3"/>
    <property type="match status" value="1"/>
</dbReference>
<dbReference type="HAMAP" id="MF_01966">
    <property type="entry name" value="NADHX_epimerase"/>
    <property type="match status" value="1"/>
</dbReference>
<dbReference type="KEGG" id="ark:D6B99_12585"/>
<dbReference type="PROSITE" id="PS51385">
    <property type="entry name" value="YJEF_N"/>
    <property type="match status" value="1"/>
</dbReference>
<organism evidence="22 23">
    <name type="scientific">Arachidicoccus soli</name>
    <dbReference type="NCBI Taxonomy" id="2341117"/>
    <lineage>
        <taxon>Bacteria</taxon>
        <taxon>Pseudomonadati</taxon>
        <taxon>Bacteroidota</taxon>
        <taxon>Chitinophagia</taxon>
        <taxon>Chitinophagales</taxon>
        <taxon>Chitinophagaceae</taxon>
        <taxon>Arachidicoccus</taxon>
    </lineage>
</organism>
<dbReference type="Pfam" id="PF01256">
    <property type="entry name" value="Carb_kinase"/>
    <property type="match status" value="1"/>
</dbReference>
<dbReference type="InterPro" id="IPR000631">
    <property type="entry name" value="CARKD"/>
</dbReference>
<comment type="cofactor">
    <cofactor evidence="17">
        <name>Mg(2+)</name>
        <dbReference type="ChEBI" id="CHEBI:18420"/>
    </cofactor>
</comment>
<comment type="catalytic activity">
    <reaction evidence="1 18 19">
        <text>(6R)-NADHX = (6S)-NADHX</text>
        <dbReference type="Rhea" id="RHEA:32215"/>
        <dbReference type="ChEBI" id="CHEBI:64074"/>
        <dbReference type="ChEBI" id="CHEBI:64075"/>
        <dbReference type="EC" id="5.1.99.6"/>
    </reaction>
</comment>
<comment type="caution">
    <text evidence="18">Lacks conserved residue(s) required for the propagation of feature annotation.</text>
</comment>
<keyword evidence="10 17" id="KW-0520">NAD</keyword>
<dbReference type="PIRSF" id="PIRSF017184">
    <property type="entry name" value="Nnr"/>
    <property type="match status" value="1"/>
</dbReference>